<evidence type="ECO:0000313" key="3">
    <source>
        <dbReference type="EMBL" id="KAF4632998.1"/>
    </source>
</evidence>
<accession>A0A8H4W3N3</accession>
<dbReference type="EMBL" id="JAAMPI010000299">
    <property type="protein sequence ID" value="KAF4632998.1"/>
    <property type="molecule type" value="Genomic_DNA"/>
</dbReference>
<feature type="transmembrane region" description="Helical" evidence="2">
    <location>
        <begin position="187"/>
        <end position="208"/>
    </location>
</feature>
<evidence type="ECO:0000256" key="1">
    <source>
        <dbReference type="SAM" id="MobiDB-lite"/>
    </source>
</evidence>
<gene>
    <name evidence="3" type="ORF">G7Y89_g5122</name>
</gene>
<dbReference type="OrthoDB" id="5215637at2759"/>
<protein>
    <submittedName>
        <fullName evidence="3">Uncharacterized protein</fullName>
    </submittedName>
</protein>
<keyword evidence="4" id="KW-1185">Reference proteome</keyword>
<evidence type="ECO:0000256" key="2">
    <source>
        <dbReference type="SAM" id="Phobius"/>
    </source>
</evidence>
<dbReference type="AlphaFoldDB" id="A0A8H4W3N3"/>
<comment type="caution">
    <text evidence="3">The sequence shown here is derived from an EMBL/GenBank/DDBJ whole genome shotgun (WGS) entry which is preliminary data.</text>
</comment>
<dbReference type="Proteomes" id="UP000566819">
    <property type="component" value="Unassembled WGS sequence"/>
</dbReference>
<evidence type="ECO:0000313" key="4">
    <source>
        <dbReference type="Proteomes" id="UP000566819"/>
    </source>
</evidence>
<feature type="compositionally biased region" description="Low complexity" evidence="1">
    <location>
        <begin position="156"/>
        <end position="171"/>
    </location>
</feature>
<keyword evidence="2" id="KW-1133">Transmembrane helix</keyword>
<name>A0A8H4W3N3_9HELO</name>
<reference evidence="3 4" key="1">
    <citation type="submission" date="2020-03" db="EMBL/GenBank/DDBJ databases">
        <title>Draft Genome Sequence of Cudoniella acicularis.</title>
        <authorList>
            <person name="Buettner E."/>
            <person name="Kellner H."/>
        </authorList>
    </citation>
    <scope>NUCLEOTIDE SEQUENCE [LARGE SCALE GENOMIC DNA]</scope>
    <source>
        <strain evidence="3 4">DSM 108380</strain>
    </source>
</reference>
<proteinExistence type="predicted"/>
<keyword evidence="2" id="KW-0472">Membrane</keyword>
<organism evidence="3 4">
    <name type="scientific">Cudoniella acicularis</name>
    <dbReference type="NCBI Taxonomy" id="354080"/>
    <lineage>
        <taxon>Eukaryota</taxon>
        <taxon>Fungi</taxon>
        <taxon>Dikarya</taxon>
        <taxon>Ascomycota</taxon>
        <taxon>Pezizomycotina</taxon>
        <taxon>Leotiomycetes</taxon>
        <taxon>Helotiales</taxon>
        <taxon>Tricladiaceae</taxon>
        <taxon>Cudoniella</taxon>
    </lineage>
</organism>
<sequence>MAACYWKEEGELQTNSNRQSFTSPCGPVNDTNQVVPCCVNGDYCMSDGFCYYTHSLSGGSGYYVASCTDPTYLSPVCQNRCVNDKSLDAVYNPSSSLWACCTNATSDVQCYAPFDETFDGPPPQSLSTLFYIPATGFSPTSQQITATSTSSSSTSLAASTTSVITPPTTSSGAPKSQDSGLSTGTKAGIGVGVGLGVIVIALLLLILLRQRRNFTLGAARPTLAEAHEKPATEDPVTQVPVTKLPVPKVSLAELAN</sequence>
<keyword evidence="2" id="KW-0812">Transmembrane</keyword>
<feature type="region of interest" description="Disordered" evidence="1">
    <location>
        <begin position="156"/>
        <end position="180"/>
    </location>
</feature>